<dbReference type="InParanoid" id="A0A0C3FWU9"/>
<evidence type="ECO:0000313" key="2">
    <source>
        <dbReference type="Proteomes" id="UP000054166"/>
    </source>
</evidence>
<evidence type="ECO:0000313" key="1">
    <source>
        <dbReference type="EMBL" id="KIM83016.1"/>
    </source>
</evidence>
<dbReference type="HOGENOM" id="CLU_1835886_0_0_1"/>
<sequence length="140" mass="15936">MTDHTFEGQNILWLYGLSGADKSTLSTTVAEYFRELGRLKALSSLSSMHWMKTWKLPSAFRFSITSRAESDITDILDVQPSVAQKELSITTDSNTEDIHMFLRNEMGTIRQCYKMYDLASDWPGGSVLRDLVRRSTGLFI</sequence>
<protein>
    <submittedName>
        <fullName evidence="1">Uncharacterized protein</fullName>
    </submittedName>
</protein>
<organism evidence="1 2">
    <name type="scientific">Piloderma croceum (strain F 1598)</name>
    <dbReference type="NCBI Taxonomy" id="765440"/>
    <lineage>
        <taxon>Eukaryota</taxon>
        <taxon>Fungi</taxon>
        <taxon>Dikarya</taxon>
        <taxon>Basidiomycota</taxon>
        <taxon>Agaricomycotina</taxon>
        <taxon>Agaricomycetes</taxon>
        <taxon>Agaricomycetidae</taxon>
        <taxon>Atheliales</taxon>
        <taxon>Atheliaceae</taxon>
        <taxon>Piloderma</taxon>
    </lineage>
</organism>
<reference evidence="1 2" key="1">
    <citation type="submission" date="2014-04" db="EMBL/GenBank/DDBJ databases">
        <authorList>
            <consortium name="DOE Joint Genome Institute"/>
            <person name="Kuo A."/>
            <person name="Tarkka M."/>
            <person name="Buscot F."/>
            <person name="Kohler A."/>
            <person name="Nagy L.G."/>
            <person name="Floudas D."/>
            <person name="Copeland A."/>
            <person name="Barry K.W."/>
            <person name="Cichocki N."/>
            <person name="Veneault-Fourrey C."/>
            <person name="LaButti K."/>
            <person name="Lindquist E.A."/>
            <person name="Lipzen A."/>
            <person name="Lundell T."/>
            <person name="Morin E."/>
            <person name="Murat C."/>
            <person name="Sun H."/>
            <person name="Tunlid A."/>
            <person name="Henrissat B."/>
            <person name="Grigoriev I.V."/>
            <person name="Hibbett D.S."/>
            <person name="Martin F."/>
            <person name="Nordberg H.P."/>
            <person name="Cantor M.N."/>
            <person name="Hua S.X."/>
        </authorList>
    </citation>
    <scope>NUCLEOTIDE SEQUENCE [LARGE SCALE GENOMIC DNA]</scope>
    <source>
        <strain evidence="1 2">F 1598</strain>
    </source>
</reference>
<dbReference type="AlphaFoldDB" id="A0A0C3FWU9"/>
<dbReference type="EMBL" id="KN832992">
    <property type="protein sequence ID" value="KIM83016.1"/>
    <property type="molecule type" value="Genomic_DNA"/>
</dbReference>
<dbReference type="Proteomes" id="UP000054166">
    <property type="component" value="Unassembled WGS sequence"/>
</dbReference>
<gene>
    <name evidence="1" type="ORF">PILCRDRAFT_7452</name>
</gene>
<accession>A0A0C3FWU9</accession>
<proteinExistence type="predicted"/>
<keyword evidence="2" id="KW-1185">Reference proteome</keyword>
<dbReference type="OrthoDB" id="163438at2759"/>
<reference evidence="2" key="2">
    <citation type="submission" date="2015-01" db="EMBL/GenBank/DDBJ databases">
        <title>Evolutionary Origins and Diversification of the Mycorrhizal Mutualists.</title>
        <authorList>
            <consortium name="DOE Joint Genome Institute"/>
            <consortium name="Mycorrhizal Genomics Consortium"/>
            <person name="Kohler A."/>
            <person name="Kuo A."/>
            <person name="Nagy L.G."/>
            <person name="Floudas D."/>
            <person name="Copeland A."/>
            <person name="Barry K.W."/>
            <person name="Cichocki N."/>
            <person name="Veneault-Fourrey C."/>
            <person name="LaButti K."/>
            <person name="Lindquist E.A."/>
            <person name="Lipzen A."/>
            <person name="Lundell T."/>
            <person name="Morin E."/>
            <person name="Murat C."/>
            <person name="Riley R."/>
            <person name="Ohm R."/>
            <person name="Sun H."/>
            <person name="Tunlid A."/>
            <person name="Henrissat B."/>
            <person name="Grigoriev I.V."/>
            <person name="Hibbett D.S."/>
            <person name="Martin F."/>
        </authorList>
    </citation>
    <scope>NUCLEOTIDE SEQUENCE [LARGE SCALE GENOMIC DNA]</scope>
    <source>
        <strain evidence="2">F 1598</strain>
    </source>
</reference>
<dbReference type="STRING" id="765440.A0A0C3FWU9"/>
<name>A0A0C3FWU9_PILCF</name>